<reference evidence="3" key="1">
    <citation type="submission" date="2019-03" db="EMBL/GenBank/DDBJ databases">
        <title>Single cell metagenomics reveals metabolic interactions within the superorganism composed of flagellate Streblomastix strix and complex community of Bacteroidetes bacteria on its surface.</title>
        <authorList>
            <person name="Treitli S.C."/>
            <person name="Kolisko M."/>
            <person name="Husnik F."/>
            <person name="Keeling P."/>
            <person name="Hampl V."/>
        </authorList>
    </citation>
    <scope>NUCLEOTIDE SEQUENCE</scope>
    <source>
        <strain evidence="3">STM</strain>
    </source>
</reference>
<comment type="caution">
    <text evidence="3">The sequence shown here is derived from an EMBL/GenBank/DDBJ whole genome shotgun (WGS) entry which is preliminary data.</text>
</comment>
<feature type="transmembrane region" description="Helical" evidence="1">
    <location>
        <begin position="76"/>
        <end position="95"/>
    </location>
</feature>
<feature type="transmembrane region" description="Helical" evidence="1">
    <location>
        <begin position="356"/>
        <end position="374"/>
    </location>
</feature>
<feature type="transmembrane region" description="Helical" evidence="1">
    <location>
        <begin position="181"/>
        <end position="201"/>
    </location>
</feature>
<feature type="transmembrane region" description="Helical" evidence="1">
    <location>
        <begin position="302"/>
        <end position="321"/>
    </location>
</feature>
<sequence length="381" mass="44252">MIKNPAFFFSSIWLITLWLYVQYFAIVLEPLKIKTIVLILFSILFFSLSFLLLIHFRDKEKKILYQNGGSSHKVNILFRFWLLFSCIECLIFHSFPIFSIWGMGGRYTEWGIPSLHGLLNAIIMAISNILFYRYLIYKQRLILLLFILCLCWPIMLLTRQMLISMIIQAGLIYIYIHKITIFKVFKFFSISLLVIILFGILGDLRSGIGSIEYVAGISDNYPSFLPSGFIWAYVYITSPLSNLNHNIDLYSDFNFEPSLAFINLLPSIIRSKLVPSPGGMDFSLVNDNLNVSTMYPQYLGAFGYYGTLFFCLLYGCIILFIYVKFLTNGNAKWLFMTSVLTHNLMLSIFVDCNLKSVFVFQVLIHYYIGTSFSLKRRYEKC</sequence>
<proteinExistence type="predicted"/>
<protein>
    <recommendedName>
        <fullName evidence="4">Oligosaccharide repeat unit polymerase</fullName>
    </recommendedName>
</protein>
<feature type="transmembrane region" description="Helical" evidence="1">
    <location>
        <begin position="142"/>
        <end position="175"/>
    </location>
</feature>
<feature type="transmembrane region" description="Helical" evidence="1">
    <location>
        <begin position="333"/>
        <end position="350"/>
    </location>
</feature>
<accession>A0A5J4RHW4</accession>
<keyword evidence="1" id="KW-0472">Membrane</keyword>
<name>A0A5J4RHW4_9ZZZZ</name>
<feature type="transmembrane region" description="Helical" evidence="1">
    <location>
        <begin position="7"/>
        <end position="27"/>
    </location>
</feature>
<gene>
    <name evidence="2" type="ORF">EZS27_018325</name>
    <name evidence="3" type="ORF">EZS27_018327</name>
</gene>
<dbReference type="AlphaFoldDB" id="A0A5J4RHW4"/>
<keyword evidence="1" id="KW-1133">Transmembrane helix</keyword>
<dbReference type="NCBIfam" id="TIGR04370">
    <property type="entry name" value="glyco_rpt_poly"/>
    <property type="match status" value="1"/>
</dbReference>
<evidence type="ECO:0000313" key="2">
    <source>
        <dbReference type="EMBL" id="KAA6333240.1"/>
    </source>
</evidence>
<evidence type="ECO:0000256" key="1">
    <source>
        <dbReference type="SAM" id="Phobius"/>
    </source>
</evidence>
<dbReference type="EMBL" id="SNRY01001137">
    <property type="protein sequence ID" value="KAA6333242.1"/>
    <property type="molecule type" value="Genomic_DNA"/>
</dbReference>
<organism evidence="3">
    <name type="scientific">termite gut metagenome</name>
    <dbReference type="NCBI Taxonomy" id="433724"/>
    <lineage>
        <taxon>unclassified sequences</taxon>
        <taxon>metagenomes</taxon>
        <taxon>organismal metagenomes</taxon>
    </lineage>
</organism>
<dbReference type="EMBL" id="SNRY01001137">
    <property type="protein sequence ID" value="KAA6333240.1"/>
    <property type="molecule type" value="Genomic_DNA"/>
</dbReference>
<evidence type="ECO:0008006" key="4">
    <source>
        <dbReference type="Google" id="ProtNLM"/>
    </source>
</evidence>
<feature type="transmembrane region" description="Helical" evidence="1">
    <location>
        <begin position="33"/>
        <end position="56"/>
    </location>
</feature>
<feature type="transmembrane region" description="Helical" evidence="1">
    <location>
        <begin position="115"/>
        <end position="135"/>
    </location>
</feature>
<keyword evidence="1" id="KW-0812">Transmembrane</keyword>
<evidence type="ECO:0000313" key="3">
    <source>
        <dbReference type="EMBL" id="KAA6333242.1"/>
    </source>
</evidence>